<accession>A0A8D0SUP7</accession>
<proteinExistence type="predicted"/>
<dbReference type="Proteomes" id="UP000694727">
    <property type="component" value="Unplaced"/>
</dbReference>
<feature type="compositionally biased region" description="Polar residues" evidence="1">
    <location>
        <begin position="88"/>
        <end position="98"/>
    </location>
</feature>
<protein>
    <submittedName>
        <fullName evidence="2">Uncharacterized protein</fullName>
    </submittedName>
</protein>
<evidence type="ECO:0000313" key="2">
    <source>
        <dbReference type="Ensembl" id="ENSSSCP00025036142.1"/>
    </source>
</evidence>
<evidence type="ECO:0000256" key="1">
    <source>
        <dbReference type="SAM" id="MobiDB-lite"/>
    </source>
</evidence>
<dbReference type="AlphaFoldDB" id="A0A8D0SUP7"/>
<organism evidence="2 3">
    <name type="scientific">Sus scrofa</name>
    <name type="common">Pig</name>
    <dbReference type="NCBI Taxonomy" id="9823"/>
    <lineage>
        <taxon>Eukaryota</taxon>
        <taxon>Metazoa</taxon>
        <taxon>Chordata</taxon>
        <taxon>Craniata</taxon>
        <taxon>Vertebrata</taxon>
        <taxon>Euteleostomi</taxon>
        <taxon>Mammalia</taxon>
        <taxon>Eutheria</taxon>
        <taxon>Laurasiatheria</taxon>
        <taxon>Artiodactyla</taxon>
        <taxon>Suina</taxon>
        <taxon>Suidae</taxon>
        <taxon>Sus</taxon>
    </lineage>
</organism>
<feature type="region of interest" description="Disordered" evidence="1">
    <location>
        <begin position="26"/>
        <end position="98"/>
    </location>
</feature>
<evidence type="ECO:0000313" key="3">
    <source>
        <dbReference type="Proteomes" id="UP000694727"/>
    </source>
</evidence>
<dbReference type="Ensembl" id="ENSSSCT00025083126.1">
    <property type="protein sequence ID" value="ENSSSCP00025036142.1"/>
    <property type="gene ID" value="ENSSSCG00025060724.1"/>
</dbReference>
<name>A0A8D0SUP7_PIG</name>
<reference evidence="2" key="1">
    <citation type="submission" date="2025-08" db="UniProtKB">
        <authorList>
            <consortium name="Ensembl"/>
        </authorList>
    </citation>
    <scope>IDENTIFICATION</scope>
</reference>
<sequence>MRIPGDIVSALLQGHRTRQARLGVAVSGGRGGCPAPDGAAGLAGQESHPRAAAQRRTHGPCADLPRGETKVRGAARPAGTYARRRAPSLSQGERSGNLCSQCGVSLRVRVESLTARCSASAVPK</sequence>